<evidence type="ECO:0000313" key="1">
    <source>
        <dbReference type="EMBL" id="KTF05258.1"/>
    </source>
</evidence>
<feature type="non-terminal residue" evidence="1">
    <location>
        <position position="1"/>
    </location>
</feature>
<sequence>TGRIIKHLNVVDRSRIPKALLLYKAKKPQ</sequence>
<reference evidence="1" key="1">
    <citation type="submission" date="2013-11" db="EMBL/GenBank/DDBJ databases">
        <title>Microbial diversity, functional groups and degradation webs in Northern and Southern Mediterranean and Red Sea marine crude oil polluted sites.</title>
        <authorList>
            <person name="Daffonchio D."/>
            <person name="Mapelli F."/>
            <person name="Ferrer M."/>
            <person name="Richter M."/>
            <person name="Cherif A."/>
            <person name="Malkawi H.I."/>
            <person name="Yakimov M.M."/>
            <person name="Abdel-Fattah Y.R."/>
            <person name="Blaghen M."/>
            <person name="Golyshin P.N."/>
            <person name="Kalogerakis N."/>
            <person name="Boon N."/>
            <person name="Magagnini M."/>
            <person name="Fava F."/>
        </authorList>
    </citation>
    <scope>NUCLEOTIDE SEQUENCE</scope>
</reference>
<organism evidence="1">
    <name type="scientific">marine sediment metagenome</name>
    <dbReference type="NCBI Taxonomy" id="412755"/>
    <lineage>
        <taxon>unclassified sequences</taxon>
        <taxon>metagenomes</taxon>
        <taxon>ecological metagenomes</taxon>
    </lineage>
</organism>
<name>A0A1B6NPK7_9ZZZZ</name>
<proteinExistence type="predicted"/>
<accession>A0A1B6NPK7</accession>
<dbReference type="AlphaFoldDB" id="A0A1B6NPK7"/>
<gene>
    <name evidence="1" type="ORF">MGSAQ_003246</name>
</gene>
<comment type="caution">
    <text evidence="1">The sequence shown here is derived from an EMBL/GenBank/DDBJ whole genome shotgun (WGS) entry which is preliminary data.</text>
</comment>
<dbReference type="EMBL" id="AYSL01001905">
    <property type="protein sequence ID" value="KTF05258.1"/>
    <property type="molecule type" value="Genomic_DNA"/>
</dbReference>
<protein>
    <submittedName>
        <fullName evidence="1">Uncharacterized protein</fullName>
    </submittedName>
</protein>